<evidence type="ECO:0000256" key="7">
    <source>
        <dbReference type="RuleBase" id="RU361161"/>
    </source>
</evidence>
<dbReference type="RefSeq" id="WP_336586499.1">
    <property type="nucleotide sequence ID" value="NZ_JBBAXC010000005.1"/>
</dbReference>
<comment type="catalytic activity">
    <reaction evidence="1">
        <text>Hydrolysis of terminal, non-reducing beta-D-glucosyl residues with release of beta-D-glucose.</text>
        <dbReference type="EC" id="3.2.1.21"/>
    </reaction>
</comment>
<keyword evidence="5 7" id="KW-0378">Hydrolase</keyword>
<dbReference type="Gene3D" id="3.20.20.300">
    <property type="entry name" value="Glycoside hydrolase, family 3, N-terminal domain"/>
    <property type="match status" value="1"/>
</dbReference>
<dbReference type="SUPFAM" id="SSF51445">
    <property type="entry name" value="(Trans)glycosidases"/>
    <property type="match status" value="1"/>
</dbReference>
<dbReference type="InterPro" id="IPR051915">
    <property type="entry name" value="Cellulose_Degrad_GH3"/>
</dbReference>
<dbReference type="PRINTS" id="PR00133">
    <property type="entry name" value="GLHYDRLASE3"/>
</dbReference>
<dbReference type="InterPro" id="IPR036962">
    <property type="entry name" value="Glyco_hydro_3_N_sf"/>
</dbReference>
<reference evidence="11 12" key="1">
    <citation type="journal article" date="2018" name="J. Microbiol.">
        <title>Bacillus spongiae sp. nov., isolated from sponge of Jeju Island.</title>
        <authorList>
            <person name="Lee G.E."/>
            <person name="Im W.T."/>
            <person name="Park J.S."/>
        </authorList>
    </citation>
    <scope>NUCLEOTIDE SEQUENCE [LARGE SCALE GENOMIC DNA]</scope>
    <source>
        <strain evidence="11 12">135PIL107-10</strain>
    </source>
</reference>
<keyword evidence="8" id="KW-0812">Transmembrane</keyword>
<feature type="domain" description="Glycoside hydrolase family 3 N-terminal" evidence="9">
    <location>
        <begin position="69"/>
        <end position="382"/>
    </location>
</feature>
<dbReference type="PANTHER" id="PTHR30620:SF16">
    <property type="entry name" value="LYSOSOMAL BETA GLUCOSIDASE"/>
    <property type="match status" value="1"/>
</dbReference>
<keyword evidence="6 7" id="KW-0326">Glycosidase</keyword>
<evidence type="ECO:0000256" key="3">
    <source>
        <dbReference type="ARBA" id="ARBA00012744"/>
    </source>
</evidence>
<dbReference type="EMBL" id="JBBAXC010000005">
    <property type="protein sequence ID" value="MEI5907065.1"/>
    <property type="molecule type" value="Genomic_DNA"/>
</dbReference>
<comment type="caution">
    <text evidence="11">The sequence shown here is derived from an EMBL/GenBank/DDBJ whole genome shotgun (WGS) entry which is preliminary data.</text>
</comment>
<feature type="domain" description="Glycoside hydrolase family 3 C-terminal" evidence="10">
    <location>
        <begin position="420"/>
        <end position="624"/>
    </location>
</feature>
<evidence type="ECO:0000259" key="9">
    <source>
        <dbReference type="Pfam" id="PF00933"/>
    </source>
</evidence>
<evidence type="ECO:0000313" key="11">
    <source>
        <dbReference type="EMBL" id="MEI5907065.1"/>
    </source>
</evidence>
<dbReference type="InterPro" id="IPR001764">
    <property type="entry name" value="Glyco_hydro_3_N"/>
</dbReference>
<dbReference type="InterPro" id="IPR017853">
    <property type="entry name" value="GH"/>
</dbReference>
<evidence type="ECO:0000313" key="12">
    <source>
        <dbReference type="Proteomes" id="UP001312865"/>
    </source>
</evidence>
<protein>
    <recommendedName>
        <fullName evidence="3">beta-glucosidase</fullName>
        <ecNumber evidence="3">3.2.1.21</ecNumber>
    </recommendedName>
</protein>
<name>A0ABU8HCJ9_9BACI</name>
<organism evidence="11 12">
    <name type="scientific">Bacillus spongiae</name>
    <dbReference type="NCBI Taxonomy" id="2683610"/>
    <lineage>
        <taxon>Bacteria</taxon>
        <taxon>Bacillati</taxon>
        <taxon>Bacillota</taxon>
        <taxon>Bacilli</taxon>
        <taxon>Bacillales</taxon>
        <taxon>Bacillaceae</taxon>
        <taxon>Bacillus</taxon>
    </lineage>
</organism>
<dbReference type="EC" id="3.2.1.21" evidence="3"/>
<dbReference type="Proteomes" id="UP001312865">
    <property type="component" value="Unassembled WGS sequence"/>
</dbReference>
<dbReference type="InterPro" id="IPR002772">
    <property type="entry name" value="Glyco_hydro_3_C"/>
</dbReference>
<evidence type="ECO:0000256" key="5">
    <source>
        <dbReference type="ARBA" id="ARBA00022801"/>
    </source>
</evidence>
<feature type="transmembrane region" description="Helical" evidence="8">
    <location>
        <begin position="12"/>
        <end position="30"/>
    </location>
</feature>
<evidence type="ECO:0000256" key="2">
    <source>
        <dbReference type="ARBA" id="ARBA00005336"/>
    </source>
</evidence>
<evidence type="ECO:0000256" key="4">
    <source>
        <dbReference type="ARBA" id="ARBA00022729"/>
    </source>
</evidence>
<dbReference type="Pfam" id="PF01915">
    <property type="entry name" value="Glyco_hydro_3_C"/>
    <property type="match status" value="1"/>
</dbReference>
<evidence type="ECO:0000256" key="8">
    <source>
        <dbReference type="SAM" id="Phobius"/>
    </source>
</evidence>
<evidence type="ECO:0000259" key="10">
    <source>
        <dbReference type="Pfam" id="PF01915"/>
    </source>
</evidence>
<dbReference type="SUPFAM" id="SSF52279">
    <property type="entry name" value="Beta-D-glucan exohydrolase, C-terminal domain"/>
    <property type="match status" value="1"/>
</dbReference>
<keyword evidence="8" id="KW-0472">Membrane</keyword>
<keyword evidence="12" id="KW-1185">Reference proteome</keyword>
<dbReference type="InterPro" id="IPR036881">
    <property type="entry name" value="Glyco_hydro_3_C_sf"/>
</dbReference>
<dbReference type="PROSITE" id="PS00775">
    <property type="entry name" value="GLYCOSYL_HYDROL_F3"/>
    <property type="match status" value="1"/>
</dbReference>
<dbReference type="GO" id="GO:0016787">
    <property type="term" value="F:hydrolase activity"/>
    <property type="evidence" value="ECO:0007669"/>
    <property type="project" value="UniProtKB-KW"/>
</dbReference>
<dbReference type="Gene3D" id="3.40.50.1700">
    <property type="entry name" value="Glycoside hydrolase family 3 C-terminal domain"/>
    <property type="match status" value="1"/>
</dbReference>
<sequence length="625" mass="68301">MNKNVHFKGRWVLTLLSIIIVGGVICLVKLTGTNAEDIDTDLRAEGNQIYKDPNASVPERVSDLLSKMTLEEKIGQMTQVDRNFLRSEEDIAKYYLGSLLSGGGSSPAPNTPESWANMYDRYQSISLTTPLEIPLIYGIDAVHGNNNVYGSTIFPHNIGLGAARNPELMKRIGEATAKEVAGTGINWTFAPCLCVARDERWGRTYESYGENPEIASSYSTIIEGLQGTNLTDSSSILATAKHWVGDGGTIGGDDQGDTQLSEQELRDIHIAPFIDAIEKGVGSVMISYSSWNGEKLHGHDYLITDVLKQELGFSGFVVSDWAAIDQLPGDYASDVRDSINAGIDMVMVPEDYITFISTLRNEVNEGNISMSRIDDAVSRILTKKFELGLFEDPYTDRTYTPTIGSEEHRDIARDAVRQSLVLLKNEKEILPLSKDLNKIFVAGKNANNIGNQSGGWTISWQGSSGDITPGTTILEGIKNVASENTEVTFNERGVGINSSYDVAIVVVGEKPYAEGQGDRPNGLGLDRTDITTLNQIKRSGVPIVVISVSGRPLVMTDQLSDWNALIQAWLPGTEGDGVADVLFGDYNFTGTLPISWPRSEEQLPMNIGDENYDPLFPYGFGLTYP</sequence>
<comment type="similarity">
    <text evidence="2 7">Belongs to the glycosyl hydrolase 3 family.</text>
</comment>
<keyword evidence="4" id="KW-0732">Signal</keyword>
<dbReference type="InterPro" id="IPR019800">
    <property type="entry name" value="Glyco_hydro_3_AS"/>
</dbReference>
<proteinExistence type="inferred from homology"/>
<evidence type="ECO:0000256" key="1">
    <source>
        <dbReference type="ARBA" id="ARBA00000448"/>
    </source>
</evidence>
<accession>A0ABU8HCJ9</accession>
<evidence type="ECO:0000256" key="6">
    <source>
        <dbReference type="ARBA" id="ARBA00023295"/>
    </source>
</evidence>
<dbReference type="Pfam" id="PF00933">
    <property type="entry name" value="Glyco_hydro_3"/>
    <property type="match status" value="1"/>
</dbReference>
<dbReference type="PANTHER" id="PTHR30620">
    <property type="entry name" value="PERIPLASMIC BETA-GLUCOSIDASE-RELATED"/>
    <property type="match status" value="1"/>
</dbReference>
<keyword evidence="8" id="KW-1133">Transmembrane helix</keyword>
<gene>
    <name evidence="11" type="ORF">WAK64_08345</name>
</gene>